<feature type="region of interest" description="Disordered" evidence="2">
    <location>
        <begin position="729"/>
        <end position="768"/>
    </location>
</feature>
<sequence>MDWVLLRDGSDSDGSASEDGSDSGFAIVRVRKDHRSASATASPAVDSAAAEAPLPAMAAAVPRPAPPPGLFKVVSYGEAFSAATSSTDDGGGLLDEATIREALFGEHGGAGISVVEAPPTCSMFGSTVSPCDVQPGEVAGGMEEEDAEGEEEDAEISAGEEDDDESSGEDEEEDAEISGEEEEEEDGGVDESSSVDCFEIPATIHPGHEATASDANGDGNPPALSGRTRYTSYEDVDDDDESEDGFIDMTPSSSMTRTHTELRDMIRADRALLDFLFDRATRALEPPQSVCRSYDDIDDSGCDTEGSDSDAEEEEEGEEEEAAEEESTKRSGFVCRGYDDVDSGSDVEEESASVACAMNSTEPGGAMARVDRTLLEFFFDRPARALEPPQAQLSGYVCRSYDDIDSGSDMVEESDSGVEDDEGCACASSEAEESCVEGSDHVQESTKRSGLVVGTRRDLLQAPLPQLAGCVRSYDDIDSGCSDEDDGIEGGSGSDVEEEGVKPPGLVGRRGYDDVDSGSDVEEESASVACDLNSTVARDMFRTYRLLPLYECLLERVARDLLQVPLPQLSGCVSRSYDDIDSGSDMEESDCDAEEEEDEEEEEEEEDEEEEEEEDGEESCCEDEDDIDCRCPEEYDSDDDIDTSGSETDKSDRNSTTSSDAEESDDDVHDVCGQCGHVVQTSKHPVELGSISDYGCFDPDDVVVRPAKVIFKNGKPIYIVYDDGDVSGMDGDEDEAAGVSGAAGAESPARSSALEAQSTAQAGRNREPALEDLKRRVVMAKDTMELEGLLQEMLGEHEAARPGHGGADRRGALESDGGDIDVGAVMAEDTLELRDLLLEMAEEFEAARPEHGGRESAGGGGGIGVEEASRGASSSTRGGLVASLDAARERELAAALEEMERWVAALQRWRETLRQATRRLVAESGDPPAQAQERDGQSGEGSPTADLTSVMVCLLVCLATILF</sequence>
<feature type="region of interest" description="Disordered" evidence="2">
    <location>
        <begin position="846"/>
        <end position="880"/>
    </location>
</feature>
<feature type="compositionally biased region" description="Gly residues" evidence="2">
    <location>
        <begin position="855"/>
        <end position="864"/>
    </location>
</feature>
<feature type="compositionally biased region" description="Acidic residues" evidence="2">
    <location>
        <begin position="579"/>
        <end position="627"/>
    </location>
</feature>
<feature type="compositionally biased region" description="Low complexity" evidence="2">
    <location>
        <begin position="12"/>
        <end position="24"/>
    </location>
</feature>
<evidence type="ECO:0000256" key="1">
    <source>
        <dbReference type="SAM" id="Coils"/>
    </source>
</evidence>
<feature type="region of interest" description="Disordered" evidence="2">
    <location>
        <begin position="481"/>
        <end position="526"/>
    </location>
</feature>
<feature type="region of interest" description="Disordered" evidence="2">
    <location>
        <begin position="571"/>
        <end position="668"/>
    </location>
</feature>
<feature type="compositionally biased region" description="Acidic residues" evidence="2">
    <location>
        <begin position="296"/>
        <end position="325"/>
    </location>
</feature>
<feature type="coiled-coil region" evidence="1">
    <location>
        <begin position="892"/>
        <end position="919"/>
    </location>
</feature>
<organism evidence="3 4">
    <name type="scientific">Urochloa decumbens</name>
    <dbReference type="NCBI Taxonomy" id="240449"/>
    <lineage>
        <taxon>Eukaryota</taxon>
        <taxon>Viridiplantae</taxon>
        <taxon>Streptophyta</taxon>
        <taxon>Embryophyta</taxon>
        <taxon>Tracheophyta</taxon>
        <taxon>Spermatophyta</taxon>
        <taxon>Magnoliopsida</taxon>
        <taxon>Liliopsida</taxon>
        <taxon>Poales</taxon>
        <taxon>Poaceae</taxon>
        <taxon>PACMAD clade</taxon>
        <taxon>Panicoideae</taxon>
        <taxon>Panicodae</taxon>
        <taxon>Paniceae</taxon>
        <taxon>Melinidinae</taxon>
        <taxon>Urochloa</taxon>
    </lineage>
</organism>
<reference evidence="3 4" key="2">
    <citation type="submission" date="2024-10" db="EMBL/GenBank/DDBJ databases">
        <authorList>
            <person name="Ryan C."/>
        </authorList>
    </citation>
    <scope>NUCLEOTIDE SEQUENCE [LARGE SCALE GENOMIC DNA]</scope>
</reference>
<accession>A0ABC8XIF7</accession>
<feature type="region of interest" description="Disordered" evidence="2">
    <location>
        <begin position="799"/>
        <end position="819"/>
    </location>
</feature>
<dbReference type="AlphaFoldDB" id="A0ABC8XIF7"/>
<feature type="region of interest" description="Disordered" evidence="2">
    <location>
        <begin position="287"/>
        <end position="363"/>
    </location>
</feature>
<feature type="compositionally biased region" description="Low complexity" evidence="2">
    <location>
        <begin position="737"/>
        <end position="747"/>
    </location>
</feature>
<name>A0ABC8XIF7_9POAL</name>
<evidence type="ECO:0000313" key="3">
    <source>
        <dbReference type="EMBL" id="CAL4927619.1"/>
    </source>
</evidence>
<reference evidence="4" key="1">
    <citation type="submission" date="2024-06" db="EMBL/GenBank/DDBJ databases">
        <authorList>
            <person name="Ryan C."/>
        </authorList>
    </citation>
    <scope>NUCLEOTIDE SEQUENCE [LARGE SCALE GENOMIC DNA]</scope>
</reference>
<feature type="compositionally biased region" description="Acidic residues" evidence="2">
    <location>
        <begin position="340"/>
        <end position="351"/>
    </location>
</feature>
<feature type="compositionally biased region" description="Acidic residues" evidence="2">
    <location>
        <begin position="142"/>
        <end position="189"/>
    </location>
</feature>
<feature type="compositionally biased region" description="Acidic residues" evidence="2">
    <location>
        <begin position="514"/>
        <end position="525"/>
    </location>
</feature>
<feature type="compositionally biased region" description="Low complexity" evidence="2">
    <location>
        <begin position="870"/>
        <end position="879"/>
    </location>
</feature>
<feature type="region of interest" description="Disordered" evidence="2">
    <location>
        <begin position="921"/>
        <end position="944"/>
    </location>
</feature>
<feature type="region of interest" description="Disordered" evidence="2">
    <location>
        <begin position="126"/>
        <end position="257"/>
    </location>
</feature>
<feature type="region of interest" description="Disordered" evidence="2">
    <location>
        <begin position="1"/>
        <end position="24"/>
    </location>
</feature>
<feature type="compositionally biased region" description="Acidic residues" evidence="2">
    <location>
        <begin position="234"/>
        <end position="246"/>
    </location>
</feature>
<dbReference type="EMBL" id="OZ075124">
    <property type="protein sequence ID" value="CAL4927619.1"/>
    <property type="molecule type" value="Genomic_DNA"/>
</dbReference>
<dbReference type="Proteomes" id="UP001497457">
    <property type="component" value="Chromosome 14rd"/>
</dbReference>
<evidence type="ECO:0000313" key="4">
    <source>
        <dbReference type="Proteomes" id="UP001497457"/>
    </source>
</evidence>
<evidence type="ECO:0000256" key="2">
    <source>
        <dbReference type="SAM" id="MobiDB-lite"/>
    </source>
</evidence>
<feature type="compositionally biased region" description="Basic and acidic residues" evidence="2">
    <location>
        <begin position="799"/>
        <end position="813"/>
    </location>
</feature>
<gene>
    <name evidence="3" type="ORF">URODEC1_LOCUS24678</name>
</gene>
<keyword evidence="1" id="KW-0175">Coiled coil</keyword>
<protein>
    <submittedName>
        <fullName evidence="3">Uncharacterized protein</fullName>
    </submittedName>
</protein>
<proteinExistence type="predicted"/>
<keyword evidence="4" id="KW-1185">Reference proteome</keyword>